<comment type="caution">
    <text evidence="1">The sequence shown here is derived from an EMBL/GenBank/DDBJ whole genome shotgun (WGS) entry which is preliminary data.</text>
</comment>
<proteinExistence type="predicted"/>
<evidence type="ECO:0000313" key="1">
    <source>
        <dbReference type="EMBL" id="MCD4840249.1"/>
    </source>
</evidence>
<sequence length="52" mass="6198">MGKFDPNQRYSFEFDEQWESEISEQIMNAYNSGFIDQGTYIATKDDFSEEEE</sequence>
<keyword evidence="2" id="KW-1185">Reference proteome</keyword>
<organism evidence="1 2">
    <name type="scientific">Neobacillus sedimentimangrovi</name>
    <dbReference type="NCBI Taxonomy" id="2699460"/>
    <lineage>
        <taxon>Bacteria</taxon>
        <taxon>Bacillati</taxon>
        <taxon>Bacillota</taxon>
        <taxon>Bacilli</taxon>
        <taxon>Bacillales</taxon>
        <taxon>Bacillaceae</taxon>
        <taxon>Neobacillus</taxon>
    </lineage>
</organism>
<dbReference type="RefSeq" id="WP_200878224.1">
    <property type="nucleotide sequence ID" value="NZ_JAAFZF010000029.1"/>
</dbReference>
<protein>
    <submittedName>
        <fullName evidence="1">Uncharacterized protein</fullName>
    </submittedName>
</protein>
<evidence type="ECO:0000313" key="2">
    <source>
        <dbReference type="Proteomes" id="UP001162836"/>
    </source>
</evidence>
<accession>A0ABS8QLR7</accession>
<name>A0ABS8QLR7_9BACI</name>
<dbReference type="EMBL" id="JAJODE010000063">
    <property type="protein sequence ID" value="MCD4840249.1"/>
    <property type="molecule type" value="Genomic_DNA"/>
</dbReference>
<reference evidence="1 2" key="1">
    <citation type="journal article" date="2023" name="Antonie Van Leeuwenhoek">
        <title>Unveiling the genomic potential of a novel thermostable glycoside hydrolases producing Neobacillus sedimentimangrovi UE25.</title>
        <authorList>
            <person name="Ejaz U."/>
            <person name="Saleem F."/>
            <person name="Rashid R."/>
            <person name="Hasan K.A."/>
            <person name="Syed M.N."/>
            <person name="Sohail M."/>
        </authorList>
    </citation>
    <scope>NUCLEOTIDE SEQUENCE [LARGE SCALE GENOMIC DNA]</scope>
    <source>
        <strain evidence="1 2">UE25</strain>
    </source>
</reference>
<gene>
    <name evidence="1" type="ORF">LRS37_15550</name>
</gene>
<dbReference type="Proteomes" id="UP001162836">
    <property type="component" value="Unassembled WGS sequence"/>
</dbReference>